<keyword evidence="8" id="KW-1185">Reference proteome</keyword>
<comment type="caution">
    <text evidence="7">The sequence shown here is derived from an EMBL/GenBank/DDBJ whole genome shotgun (WGS) entry which is preliminary data.</text>
</comment>
<name>A0ABP0SBA2_9DINO</name>
<dbReference type="Gene3D" id="2.130.10.10">
    <property type="entry name" value="YVTN repeat-like/Quinoprotein amine dehydrogenase"/>
    <property type="match status" value="2"/>
</dbReference>
<dbReference type="SMART" id="SM00320">
    <property type="entry name" value="WD40"/>
    <property type="match status" value="10"/>
</dbReference>
<evidence type="ECO:0000313" key="8">
    <source>
        <dbReference type="Proteomes" id="UP001642464"/>
    </source>
</evidence>
<evidence type="ECO:0000256" key="3">
    <source>
        <dbReference type="PROSITE-ProRule" id="PRU00221"/>
    </source>
</evidence>
<feature type="compositionally biased region" description="Basic and acidic residues" evidence="4">
    <location>
        <begin position="817"/>
        <end position="827"/>
    </location>
</feature>
<dbReference type="PROSITE" id="PS00678">
    <property type="entry name" value="WD_REPEATS_1"/>
    <property type="match status" value="1"/>
</dbReference>
<feature type="repeat" description="WD" evidence="3">
    <location>
        <begin position="569"/>
        <end position="610"/>
    </location>
</feature>
<evidence type="ECO:0000259" key="6">
    <source>
        <dbReference type="Pfam" id="PF25171"/>
    </source>
</evidence>
<feature type="compositionally biased region" description="Acidic residues" evidence="4">
    <location>
        <begin position="873"/>
        <end position="897"/>
    </location>
</feature>
<keyword evidence="2" id="KW-0677">Repeat</keyword>
<proteinExistence type="predicted"/>
<dbReference type="InterPro" id="IPR007319">
    <property type="entry name" value="WDR36/Utp21_C"/>
</dbReference>
<dbReference type="Proteomes" id="UP001642464">
    <property type="component" value="Unassembled WGS sequence"/>
</dbReference>
<feature type="compositionally biased region" description="Basic and acidic residues" evidence="4">
    <location>
        <begin position="556"/>
        <end position="568"/>
    </location>
</feature>
<gene>
    <name evidence="7" type="ORF">SCF082_LOCUS50916</name>
</gene>
<dbReference type="PROSITE" id="PS50294">
    <property type="entry name" value="WD_REPEATS_REGION"/>
    <property type="match status" value="2"/>
</dbReference>
<dbReference type="SUPFAM" id="SSF50978">
    <property type="entry name" value="WD40 repeat-like"/>
    <property type="match status" value="1"/>
</dbReference>
<reference evidence="7 8" key="1">
    <citation type="submission" date="2024-02" db="EMBL/GenBank/DDBJ databases">
        <authorList>
            <person name="Chen Y."/>
            <person name="Shah S."/>
            <person name="Dougan E. K."/>
            <person name="Thang M."/>
            <person name="Chan C."/>
        </authorList>
    </citation>
    <scope>NUCLEOTIDE SEQUENCE [LARGE SCALE GENOMIC DNA]</scope>
</reference>
<dbReference type="SUPFAM" id="SSF101908">
    <property type="entry name" value="Putative isomerase YbhE"/>
    <property type="match status" value="1"/>
</dbReference>
<dbReference type="Pfam" id="PF25171">
    <property type="entry name" value="Beta-prop_WDR36-Utp21_1st"/>
    <property type="match status" value="1"/>
</dbReference>
<evidence type="ECO:0000256" key="1">
    <source>
        <dbReference type="ARBA" id="ARBA00022574"/>
    </source>
</evidence>
<organism evidence="7 8">
    <name type="scientific">Durusdinium trenchii</name>
    <dbReference type="NCBI Taxonomy" id="1381693"/>
    <lineage>
        <taxon>Eukaryota</taxon>
        <taxon>Sar</taxon>
        <taxon>Alveolata</taxon>
        <taxon>Dinophyceae</taxon>
        <taxon>Suessiales</taxon>
        <taxon>Symbiodiniaceae</taxon>
        <taxon>Durusdinium</taxon>
    </lineage>
</organism>
<evidence type="ECO:0000313" key="7">
    <source>
        <dbReference type="EMBL" id="CAK9109549.1"/>
    </source>
</evidence>
<evidence type="ECO:0000259" key="5">
    <source>
        <dbReference type="Pfam" id="PF04192"/>
    </source>
</evidence>
<dbReference type="EMBL" id="CAXAMM010043330">
    <property type="protein sequence ID" value="CAK9109549.1"/>
    <property type="molecule type" value="Genomic_DNA"/>
</dbReference>
<feature type="compositionally biased region" description="Basic and acidic residues" evidence="4">
    <location>
        <begin position="844"/>
        <end position="854"/>
    </location>
</feature>
<protein>
    <submittedName>
        <fullName evidence="7">WD repeat-containing protein 36 (T-cell activation WD repeat-containing protein) (TA-WDRP)</fullName>
    </submittedName>
</protein>
<feature type="region of interest" description="Disordered" evidence="4">
    <location>
        <begin position="514"/>
        <end position="571"/>
    </location>
</feature>
<dbReference type="PANTHER" id="PTHR22840:SF12">
    <property type="entry name" value="WD REPEAT-CONTAINING PROTEIN 36"/>
    <property type="match status" value="1"/>
</dbReference>
<keyword evidence="1 3" id="KW-0853">WD repeat</keyword>
<feature type="region of interest" description="Disordered" evidence="4">
    <location>
        <begin position="752"/>
        <end position="790"/>
    </location>
</feature>
<feature type="domain" description="WDR36/Utp21 N-terminal" evidence="6">
    <location>
        <begin position="142"/>
        <end position="321"/>
    </location>
</feature>
<sequence length="1044" mass="113802">MGKERFATVSIGRGFLVYDLEKVTVRVVSPMVLKEKISALACSKERTFTACGRDVFEWQRTKVKRQVVDGAKLDTGAVVALKIFGKVLVVACRGATDDAPGELLLVSMVSGQVTKRLCLGASAARREGKPATKRKQHRIMVAATEEHTAAYEDAAFTPTCLLHPDTYLNKMVVASSKGTMELWNVRTGKCIYGFKGFGSSVLCLEQSTALDVVGAGLADGRVVLHNLRLDTTLFTFEHKGGSVTSLSFRTDSQGPSGPLFPTMVSGNAAGELAVWDLQEKRLAFTVRDAHDGAVTKVSFLAGEPLLVTAGIDNALKIYIFDQDDGSCRLLKSRQGHKAPPTKIRYYGGDTVSTLASGADAAVCQILSAGRDRAFRLFHTAREQLNRELSQGPLLKRARTLDVKVEELKLPPIVDFCATEARHRDWCNVISVHNGESAAFVWQLENRVIGTKVLRPDGGSGDLTLRKLNTDNITKRAGTFPPALCVTISICGNFGIVGTADGSIHKYNMQSGLPRGSFPAPSSEHLSKETLRANRKKRRRLDPSNVALLPGLGEDSTSDKSDPRLLQHHPDKHRGPVFGVAVDSLNKTLASAGFDGTIKFWDFTEHSLLGSLSLDAPVAHMVANRDAGLLALACDDMQVRVVDMSTRRVIRTFAGHDARITDLAFSRDARWLASASVDTSLRIWDLPTARCIDWLEFERPVTGLSFAPTGEFLATSFADSVGISLWANKCYFGAAKADRIARKPVLMELPSPAAGSTAAMVEAPRREDDADDNDDSDDEDAAETVPDTDFAGEICLSGDTVSKWSTLAHLDLIKQRNKPIEPPKKPEKAPFFLPTSQSVNPVFKRSKDADGKADQEDGEEEEESPAVFAQAGDWGDEDDADAQAEAGEQQDADADDQGGAEFQSSRILGNAGFARPRSELFRLLEACHAKQDFAPVLEHLMALSPSAIDFELQSVSLGPEDDDGGGLLRLLLEWIHLELKRKTNFEVVQALLHRVLVVHHDSCSQRPELHALLCEIRSAQDTAWKALRGMLQHNLCLLSFFAHQV</sequence>
<feature type="repeat" description="WD" evidence="3">
    <location>
        <begin position="652"/>
        <end position="693"/>
    </location>
</feature>
<evidence type="ECO:0000256" key="2">
    <source>
        <dbReference type="ARBA" id="ARBA00022737"/>
    </source>
</evidence>
<feature type="repeat" description="WD" evidence="3">
    <location>
        <begin position="287"/>
        <end position="318"/>
    </location>
</feature>
<dbReference type="Pfam" id="PF04192">
    <property type="entry name" value="Utp21"/>
    <property type="match status" value="1"/>
</dbReference>
<dbReference type="InterPro" id="IPR019775">
    <property type="entry name" value="WD40_repeat_CS"/>
</dbReference>
<dbReference type="InterPro" id="IPR036322">
    <property type="entry name" value="WD40_repeat_dom_sf"/>
</dbReference>
<dbReference type="Pfam" id="PF25168">
    <property type="entry name" value="Beta-prop_WDR36-Utp21_2nd"/>
    <property type="match status" value="2"/>
</dbReference>
<dbReference type="PANTHER" id="PTHR22840">
    <property type="entry name" value="WD REPEAT-CONTAINING PROTEIN 36"/>
    <property type="match status" value="1"/>
</dbReference>
<dbReference type="InterPro" id="IPR015943">
    <property type="entry name" value="WD40/YVTN_repeat-like_dom_sf"/>
</dbReference>
<dbReference type="InterPro" id="IPR001680">
    <property type="entry name" value="WD40_rpt"/>
</dbReference>
<dbReference type="PROSITE" id="PS50082">
    <property type="entry name" value="WD_REPEATS_2"/>
    <property type="match status" value="3"/>
</dbReference>
<dbReference type="InterPro" id="IPR059157">
    <property type="entry name" value="WDR36-Utp21_N"/>
</dbReference>
<feature type="domain" description="WDR36/Utp21 C-terminal" evidence="5">
    <location>
        <begin position="794"/>
        <end position="1040"/>
    </location>
</feature>
<feature type="region of interest" description="Disordered" evidence="4">
    <location>
        <begin position="817"/>
        <end position="899"/>
    </location>
</feature>
<evidence type="ECO:0000256" key="4">
    <source>
        <dbReference type="SAM" id="MobiDB-lite"/>
    </source>
</evidence>
<accession>A0ABP0SBA2</accession>
<feature type="compositionally biased region" description="Acidic residues" evidence="4">
    <location>
        <begin position="768"/>
        <end position="781"/>
    </location>
</feature>